<dbReference type="InterPro" id="IPR046264">
    <property type="entry name" value="DUF6297"/>
</dbReference>
<keyword evidence="1" id="KW-1133">Transmembrane helix</keyword>
<organism evidence="2 3">
    <name type="scientific">Goodfellowiella coeruleoviolacea</name>
    <dbReference type="NCBI Taxonomy" id="334858"/>
    <lineage>
        <taxon>Bacteria</taxon>
        <taxon>Bacillati</taxon>
        <taxon>Actinomycetota</taxon>
        <taxon>Actinomycetes</taxon>
        <taxon>Pseudonocardiales</taxon>
        <taxon>Pseudonocardiaceae</taxon>
        <taxon>Goodfellowiella</taxon>
    </lineage>
</organism>
<comment type="caution">
    <text evidence="2">The sequence shown here is derived from an EMBL/GenBank/DDBJ whole genome shotgun (WGS) entry which is preliminary data.</text>
</comment>
<name>A0AAE3KH78_9PSEU</name>
<gene>
    <name evidence="2" type="ORF">LX83_004895</name>
</gene>
<sequence length="269" mass="28384">MGSGLVALSVLRQIHRFRRPWSHRVLIGAGLLTAGLGLLTARGSWPSRDLLWTILAPIGSLPALVAVVSAAATLSWWTDQRLGRLGRASLSEGAHVAAAAATAGNFLDLSLLTGVLEVHRWRRVGRVTSGAFPLGRWRSLARADLRRLFRTPGALPLWSGLALVPYAAAGLAPTWAPLAQLLAACAATSRLAAGLRTINRSPALRRALGGSDSGLRAVHLTVPSSGALVWCLGTAPATWQSGPWLWFVAAVGAVAVTYRLATRPPRTTT</sequence>
<accession>A0AAE3KH78</accession>
<evidence type="ECO:0000313" key="2">
    <source>
        <dbReference type="EMBL" id="MCP2168021.1"/>
    </source>
</evidence>
<keyword evidence="1" id="KW-0472">Membrane</keyword>
<keyword evidence="1" id="KW-0812">Transmembrane</keyword>
<evidence type="ECO:0000256" key="1">
    <source>
        <dbReference type="SAM" id="Phobius"/>
    </source>
</evidence>
<reference evidence="2" key="1">
    <citation type="submission" date="2022-06" db="EMBL/GenBank/DDBJ databases">
        <title>Genomic Encyclopedia of Archaeal and Bacterial Type Strains, Phase II (KMG-II): from individual species to whole genera.</title>
        <authorList>
            <person name="Goeker M."/>
        </authorList>
    </citation>
    <scope>NUCLEOTIDE SEQUENCE</scope>
    <source>
        <strain evidence="2">DSM 43935</strain>
    </source>
</reference>
<dbReference type="Proteomes" id="UP001206128">
    <property type="component" value="Unassembled WGS sequence"/>
</dbReference>
<keyword evidence="3" id="KW-1185">Reference proteome</keyword>
<protein>
    <submittedName>
        <fullName evidence="2">Uncharacterized protein</fullName>
    </submittedName>
</protein>
<feature type="transmembrane region" description="Helical" evidence="1">
    <location>
        <begin position="21"/>
        <end position="39"/>
    </location>
</feature>
<dbReference type="EMBL" id="JAMTCK010000012">
    <property type="protein sequence ID" value="MCP2168021.1"/>
    <property type="molecule type" value="Genomic_DNA"/>
</dbReference>
<dbReference type="Pfam" id="PF19814">
    <property type="entry name" value="DUF6297"/>
    <property type="match status" value="1"/>
</dbReference>
<feature type="transmembrane region" description="Helical" evidence="1">
    <location>
        <begin position="243"/>
        <end position="261"/>
    </location>
</feature>
<feature type="transmembrane region" description="Helical" evidence="1">
    <location>
        <begin position="51"/>
        <end position="77"/>
    </location>
</feature>
<proteinExistence type="predicted"/>
<evidence type="ECO:0000313" key="3">
    <source>
        <dbReference type="Proteomes" id="UP001206128"/>
    </source>
</evidence>
<feature type="transmembrane region" description="Helical" evidence="1">
    <location>
        <begin position="148"/>
        <end position="168"/>
    </location>
</feature>
<dbReference type="AlphaFoldDB" id="A0AAE3KH78"/>